<gene>
    <name evidence="2" type="ORF">GCM10010831_09860</name>
</gene>
<keyword evidence="1" id="KW-1133">Transmembrane helix</keyword>
<organism evidence="2 3">
    <name type="scientific">Psychroflexus salis</name>
    <dbReference type="NCBI Taxonomy" id="1526574"/>
    <lineage>
        <taxon>Bacteria</taxon>
        <taxon>Pseudomonadati</taxon>
        <taxon>Bacteroidota</taxon>
        <taxon>Flavobacteriia</taxon>
        <taxon>Flavobacteriales</taxon>
        <taxon>Flavobacteriaceae</taxon>
        <taxon>Psychroflexus</taxon>
    </lineage>
</organism>
<sequence>MFSTTLSVADAYPRVVTEFFSIEKKLLKINKNKVYIIAMLCIGLVSIGIIHYGSNKFTLLVDFVASLSFLASPVLAWFNFQLFTQKEIPDEFKLSTTFRLFSLACLASLVIFNIVYFWFKFYV</sequence>
<feature type="transmembrane region" description="Helical" evidence="1">
    <location>
        <begin position="34"/>
        <end position="53"/>
    </location>
</feature>
<protein>
    <submittedName>
        <fullName evidence="2">Uncharacterized protein</fullName>
    </submittedName>
</protein>
<evidence type="ECO:0000256" key="1">
    <source>
        <dbReference type="SAM" id="Phobius"/>
    </source>
</evidence>
<dbReference type="AlphaFoldDB" id="A0A916ZS82"/>
<keyword evidence="3" id="KW-1185">Reference proteome</keyword>
<proteinExistence type="predicted"/>
<accession>A0A916ZS82</accession>
<name>A0A916ZS82_9FLAO</name>
<feature type="transmembrane region" description="Helical" evidence="1">
    <location>
        <begin position="100"/>
        <end position="119"/>
    </location>
</feature>
<evidence type="ECO:0000313" key="3">
    <source>
        <dbReference type="Proteomes" id="UP000599688"/>
    </source>
</evidence>
<reference evidence="2 3" key="1">
    <citation type="journal article" date="2014" name="Int. J. Syst. Evol. Microbiol.">
        <title>Complete genome sequence of Corynebacterium casei LMG S-19264T (=DSM 44701T), isolated from a smear-ripened cheese.</title>
        <authorList>
            <consortium name="US DOE Joint Genome Institute (JGI-PGF)"/>
            <person name="Walter F."/>
            <person name="Albersmeier A."/>
            <person name="Kalinowski J."/>
            <person name="Ruckert C."/>
        </authorList>
    </citation>
    <scope>NUCLEOTIDE SEQUENCE [LARGE SCALE GENOMIC DNA]</scope>
    <source>
        <strain evidence="2 3">CGMCC 1.12925</strain>
    </source>
</reference>
<comment type="caution">
    <text evidence="2">The sequence shown here is derived from an EMBL/GenBank/DDBJ whole genome shotgun (WGS) entry which is preliminary data.</text>
</comment>
<dbReference type="EMBL" id="BMGL01000005">
    <property type="protein sequence ID" value="GGE10391.1"/>
    <property type="molecule type" value="Genomic_DNA"/>
</dbReference>
<dbReference type="RefSeq" id="WP_229737183.1">
    <property type="nucleotide sequence ID" value="NZ_BMGL01000005.1"/>
</dbReference>
<keyword evidence="1" id="KW-0812">Transmembrane</keyword>
<keyword evidence="1" id="KW-0472">Membrane</keyword>
<feature type="transmembrane region" description="Helical" evidence="1">
    <location>
        <begin position="59"/>
        <end position="80"/>
    </location>
</feature>
<dbReference type="Proteomes" id="UP000599688">
    <property type="component" value="Unassembled WGS sequence"/>
</dbReference>
<evidence type="ECO:0000313" key="2">
    <source>
        <dbReference type="EMBL" id="GGE10391.1"/>
    </source>
</evidence>